<protein>
    <submittedName>
        <fullName evidence="1">Uncharacterized protein</fullName>
    </submittedName>
</protein>
<evidence type="ECO:0000313" key="1">
    <source>
        <dbReference type="EMBL" id="KAJ5342367.1"/>
    </source>
</evidence>
<reference evidence="1" key="1">
    <citation type="submission" date="2022-12" db="EMBL/GenBank/DDBJ databases">
        <authorList>
            <person name="Petersen C."/>
        </authorList>
    </citation>
    <scope>NUCLEOTIDE SEQUENCE</scope>
    <source>
        <strain evidence="1">IBT 35675</strain>
    </source>
</reference>
<dbReference type="AlphaFoldDB" id="A0A9W9UIL4"/>
<reference evidence="1" key="2">
    <citation type="journal article" date="2023" name="IMA Fungus">
        <title>Comparative genomic study of the Penicillium genus elucidates a diverse pangenome and 15 lateral gene transfer events.</title>
        <authorList>
            <person name="Petersen C."/>
            <person name="Sorensen T."/>
            <person name="Nielsen M.R."/>
            <person name="Sondergaard T.E."/>
            <person name="Sorensen J.L."/>
            <person name="Fitzpatrick D.A."/>
            <person name="Frisvad J.C."/>
            <person name="Nielsen K.L."/>
        </authorList>
    </citation>
    <scope>NUCLEOTIDE SEQUENCE</scope>
    <source>
        <strain evidence="1">IBT 35675</strain>
    </source>
</reference>
<gene>
    <name evidence="1" type="ORF">N7541_011491</name>
</gene>
<sequence length="93" mass="10449">MPPKGSADKRAARRNRRVTRAILAYSYRWMLTSILDVEDAATKRLDAAAHILVISVANGTMLVILTACQKRLWSHEGEDTIVLEFLEPHNSNC</sequence>
<proteinExistence type="predicted"/>
<organism evidence="1 2">
    <name type="scientific">Penicillium brevicompactum</name>
    <dbReference type="NCBI Taxonomy" id="5074"/>
    <lineage>
        <taxon>Eukaryota</taxon>
        <taxon>Fungi</taxon>
        <taxon>Dikarya</taxon>
        <taxon>Ascomycota</taxon>
        <taxon>Pezizomycotina</taxon>
        <taxon>Eurotiomycetes</taxon>
        <taxon>Eurotiomycetidae</taxon>
        <taxon>Eurotiales</taxon>
        <taxon>Aspergillaceae</taxon>
        <taxon>Penicillium</taxon>
    </lineage>
</organism>
<dbReference type="Proteomes" id="UP001148299">
    <property type="component" value="Unassembled WGS sequence"/>
</dbReference>
<comment type="caution">
    <text evidence="1">The sequence shown here is derived from an EMBL/GenBank/DDBJ whole genome shotgun (WGS) entry which is preliminary data.</text>
</comment>
<dbReference type="EMBL" id="JAPZBR010000008">
    <property type="protein sequence ID" value="KAJ5342367.1"/>
    <property type="molecule type" value="Genomic_DNA"/>
</dbReference>
<accession>A0A9W9UIL4</accession>
<name>A0A9W9UIL4_PENBR</name>
<keyword evidence="2" id="KW-1185">Reference proteome</keyword>
<evidence type="ECO:0000313" key="2">
    <source>
        <dbReference type="Proteomes" id="UP001148299"/>
    </source>
</evidence>